<comment type="caution">
    <text evidence="7">The sequence shown here is derived from an EMBL/GenBank/DDBJ whole genome shotgun (WGS) entry which is preliminary data.</text>
</comment>
<sequence>MDRIYSPWRSEYFGSKDNSCVFCDISKHPELDIENRVFYRDEILFGVMNRYPYTPGHFMLIPHFHTDSPDILSQKDWLHIHKLSQKAVSLLYDYGASGINIGMNIKKAGGAGIPEHIHLHILPRYIGDTNFFTTIAEGRTYGVDFDIVYEKIKKLAQKYFKE</sequence>
<dbReference type="InterPro" id="IPR052908">
    <property type="entry name" value="AP-4-A_phosphorylase"/>
</dbReference>
<dbReference type="PANTHER" id="PTHR42997:SF1">
    <property type="entry name" value="AP-4-A PHOSPHORYLASE"/>
    <property type="match status" value="1"/>
</dbReference>
<feature type="binding site" evidence="3">
    <location>
        <position position="120"/>
    </location>
    <ligand>
        <name>substrate</name>
    </ligand>
</feature>
<dbReference type="Proteomes" id="UP001240777">
    <property type="component" value="Unassembled WGS sequence"/>
</dbReference>
<dbReference type="PROSITE" id="PS51084">
    <property type="entry name" value="HIT_2"/>
    <property type="match status" value="1"/>
</dbReference>
<reference evidence="7 9" key="1">
    <citation type="submission" date="2023-07" db="EMBL/GenBank/DDBJ databases">
        <title>Unpublished Manusciprt.</title>
        <authorList>
            <person name="Aydin F."/>
            <person name="Tarhane S."/>
            <person name="Saticioglu I.B."/>
            <person name="Karakaya E."/>
            <person name="Abay S."/>
            <person name="Guran O."/>
            <person name="Bozkurt E."/>
            <person name="Uzum N."/>
            <person name="Olgun K."/>
            <person name="Jablonski D."/>
        </authorList>
    </citation>
    <scope>NUCLEOTIDE SEQUENCE</scope>
    <source>
        <strain evidence="9">faydin-H75</strain>
        <strain evidence="7">Faydin-H76</strain>
    </source>
</reference>
<dbReference type="RefSeq" id="WP_305516381.1">
    <property type="nucleotide sequence ID" value="NZ_JAUPEV010000001.1"/>
</dbReference>
<evidence type="ECO:0000259" key="5">
    <source>
        <dbReference type="PROSITE" id="PS51084"/>
    </source>
</evidence>
<dbReference type="PANTHER" id="PTHR42997">
    <property type="entry name" value="HIT FAMILY HYDROLASE"/>
    <property type="match status" value="1"/>
</dbReference>
<dbReference type="InterPro" id="IPR036265">
    <property type="entry name" value="HIT-like_sf"/>
</dbReference>
<dbReference type="Gene3D" id="3.30.428.10">
    <property type="entry name" value="HIT-like"/>
    <property type="match status" value="1"/>
</dbReference>
<name>A0AA90PS09_9HELI</name>
<evidence type="ECO:0000256" key="4">
    <source>
        <dbReference type="PROSITE-ProRule" id="PRU00464"/>
    </source>
</evidence>
<accession>A0AA90PS09</accession>
<reference evidence="6 8" key="3">
    <citation type="journal article" date="2024" name="Syst. Appl. Microbiol.">
        <title>Helicobacter cappadocius sp. nov., from lizards: The first psychrotrophic Helicobacter species.</title>
        <authorList>
            <person name="Aydin F."/>
            <person name="Tarhane S."/>
            <person name="Karakaya E."/>
            <person name="Abay S."/>
            <person name="Kayman T."/>
            <person name="Guran O."/>
            <person name="Bozkurt E."/>
            <person name="Uzum N."/>
            <person name="Avci A."/>
            <person name="Olgun K."/>
            <person name="Jablonski D."/>
            <person name="Guran C."/>
            <person name="Burcin Saticioglu I."/>
        </authorList>
    </citation>
    <scope>NUCLEOTIDE SEQUENCE [LARGE SCALE GENOMIC DNA]</scope>
    <source>
        <strain evidence="6">Faydin-H75</strain>
        <strain evidence="8">faydin-H76</strain>
    </source>
</reference>
<organism evidence="7 8">
    <name type="scientific">Helicobacter cappadocius</name>
    <dbReference type="NCBI Taxonomy" id="3063998"/>
    <lineage>
        <taxon>Bacteria</taxon>
        <taxon>Pseudomonadati</taxon>
        <taxon>Campylobacterota</taxon>
        <taxon>Epsilonproteobacteria</taxon>
        <taxon>Campylobacterales</taxon>
        <taxon>Helicobacteraceae</taxon>
        <taxon>Helicobacter</taxon>
    </lineage>
</organism>
<feature type="binding site" evidence="3">
    <location>
        <position position="49"/>
    </location>
    <ligand>
        <name>substrate</name>
    </ligand>
</feature>
<protein>
    <submittedName>
        <fullName evidence="7">HIT domain-containing protein</fullName>
    </submittedName>
</protein>
<evidence type="ECO:0000313" key="7">
    <source>
        <dbReference type="EMBL" id="MDP2538409.1"/>
    </source>
</evidence>
<dbReference type="InterPro" id="IPR039383">
    <property type="entry name" value="FHIT"/>
</dbReference>
<proteinExistence type="predicted"/>
<evidence type="ECO:0000256" key="1">
    <source>
        <dbReference type="ARBA" id="ARBA00022741"/>
    </source>
</evidence>
<dbReference type="EMBL" id="JAUYZK010000001">
    <property type="protein sequence ID" value="MDP2538409.1"/>
    <property type="molecule type" value="Genomic_DNA"/>
</dbReference>
<feature type="short sequence motif" description="Histidine triad motif" evidence="4">
    <location>
        <begin position="116"/>
        <end position="120"/>
    </location>
</feature>
<feature type="domain" description="HIT" evidence="5">
    <location>
        <begin position="21"/>
        <end position="131"/>
    </location>
</feature>
<dbReference type="GO" id="GO:0003824">
    <property type="term" value="F:catalytic activity"/>
    <property type="evidence" value="ECO:0007669"/>
    <property type="project" value="InterPro"/>
</dbReference>
<evidence type="ECO:0000313" key="9">
    <source>
        <dbReference type="Proteomes" id="UP001240777"/>
    </source>
</evidence>
<evidence type="ECO:0000256" key="2">
    <source>
        <dbReference type="PIRSR" id="PIRSR639383-1"/>
    </source>
</evidence>
<evidence type="ECO:0000256" key="3">
    <source>
        <dbReference type="PIRSR" id="PIRSR639383-2"/>
    </source>
</evidence>
<dbReference type="SUPFAM" id="SSF54197">
    <property type="entry name" value="HIT-like"/>
    <property type="match status" value="1"/>
</dbReference>
<keyword evidence="9" id="KW-1185">Reference proteome</keyword>
<gene>
    <name evidence="6" type="ORF">Q5I04_01230</name>
    <name evidence="7" type="ORF">Q5I06_01230</name>
</gene>
<dbReference type="GO" id="GO:0000166">
    <property type="term" value="F:nucleotide binding"/>
    <property type="evidence" value="ECO:0007669"/>
    <property type="project" value="UniProtKB-KW"/>
</dbReference>
<dbReference type="AlphaFoldDB" id="A0AA90PS09"/>
<evidence type="ECO:0000313" key="8">
    <source>
        <dbReference type="Proteomes" id="UP001177258"/>
    </source>
</evidence>
<dbReference type="Proteomes" id="UP001177258">
    <property type="component" value="Unassembled WGS sequence"/>
</dbReference>
<keyword evidence="1" id="KW-0547">Nucleotide-binding</keyword>
<dbReference type="InterPro" id="IPR011146">
    <property type="entry name" value="HIT-like"/>
</dbReference>
<feature type="active site" description="Tele-AMP-histidine intermediate" evidence="2">
    <location>
        <position position="118"/>
    </location>
</feature>
<reference evidence="6" key="2">
    <citation type="submission" date="2023-07" db="EMBL/GenBank/DDBJ databases">
        <authorList>
            <person name="Aydin F."/>
            <person name="Tarhane S."/>
            <person name="Saticioglu I.B."/>
            <person name="Karakaya E."/>
            <person name="Abay S."/>
            <person name="Guran O."/>
            <person name="Bozkurt E."/>
            <person name="Uzum N."/>
            <person name="Olgun K."/>
            <person name="Jablonski D."/>
        </authorList>
    </citation>
    <scope>NUCLEOTIDE SEQUENCE</scope>
    <source>
        <strain evidence="6">Faydin-H75</strain>
    </source>
</reference>
<dbReference type="CDD" id="cd01275">
    <property type="entry name" value="FHIT"/>
    <property type="match status" value="1"/>
</dbReference>
<evidence type="ECO:0000313" key="6">
    <source>
        <dbReference type="EMBL" id="MDO7252542.1"/>
    </source>
</evidence>
<dbReference type="Pfam" id="PF01230">
    <property type="entry name" value="HIT"/>
    <property type="match status" value="1"/>
</dbReference>
<dbReference type="EMBL" id="JAUPEV010000001">
    <property type="protein sequence ID" value="MDO7252542.1"/>
    <property type="molecule type" value="Genomic_DNA"/>
</dbReference>